<dbReference type="EMBL" id="JXWY01000032">
    <property type="protein sequence ID" value="KIX91007.1"/>
    <property type="molecule type" value="Genomic_DNA"/>
</dbReference>
<keyword evidence="1" id="KW-0813">Transport</keyword>
<evidence type="ECO:0000313" key="6">
    <source>
        <dbReference type="EMBL" id="SUM57194.1"/>
    </source>
</evidence>
<evidence type="ECO:0000313" key="7">
    <source>
        <dbReference type="Proteomes" id="UP000032366"/>
    </source>
</evidence>
<evidence type="ECO:0000313" key="8">
    <source>
        <dbReference type="Proteomes" id="UP000254100"/>
    </source>
</evidence>
<dbReference type="RefSeq" id="WP_044359791.1">
    <property type="nucleotide sequence ID" value="NZ_JXWY01000032.1"/>
</dbReference>
<dbReference type="InterPro" id="IPR027417">
    <property type="entry name" value="P-loop_NTPase"/>
</dbReference>
<dbReference type="OrthoDB" id="9804819at2"/>
<dbReference type="SUPFAM" id="SSF52540">
    <property type="entry name" value="P-loop containing nucleoside triphosphate hydrolases"/>
    <property type="match status" value="1"/>
</dbReference>
<name>A0A0D6XQZ0_9STAP</name>
<dbReference type="STRING" id="569857.TP70_04620"/>
<dbReference type="AlphaFoldDB" id="A0A0D6XQZ0"/>
<dbReference type="SMART" id="SM00382">
    <property type="entry name" value="AAA"/>
    <property type="match status" value="1"/>
</dbReference>
<dbReference type="PANTHER" id="PTHR42711">
    <property type="entry name" value="ABC TRANSPORTER ATP-BINDING PROTEIN"/>
    <property type="match status" value="1"/>
</dbReference>
<dbReference type="PANTHER" id="PTHR42711:SF17">
    <property type="entry name" value="ABC TRANSPORTER ATP-BINDING PROTEIN"/>
    <property type="match status" value="1"/>
</dbReference>
<dbReference type="CDD" id="cd03230">
    <property type="entry name" value="ABC_DR_subfamily_A"/>
    <property type="match status" value="1"/>
</dbReference>
<dbReference type="InterPro" id="IPR003593">
    <property type="entry name" value="AAA+_ATPase"/>
</dbReference>
<keyword evidence="3 6" id="KW-0067">ATP-binding</keyword>
<evidence type="ECO:0000256" key="3">
    <source>
        <dbReference type="ARBA" id="ARBA00022840"/>
    </source>
</evidence>
<evidence type="ECO:0000313" key="5">
    <source>
        <dbReference type="EMBL" id="KIX91007.1"/>
    </source>
</evidence>
<evidence type="ECO:0000256" key="1">
    <source>
        <dbReference type="ARBA" id="ARBA00022448"/>
    </source>
</evidence>
<keyword evidence="2" id="KW-0547">Nucleotide-binding</keyword>
<feature type="domain" description="ABC transporter" evidence="4">
    <location>
        <begin position="2"/>
        <end position="222"/>
    </location>
</feature>
<dbReference type="EMBL" id="UHDT01000001">
    <property type="protein sequence ID" value="SUM57194.1"/>
    <property type="molecule type" value="Genomic_DNA"/>
</dbReference>
<dbReference type="InterPro" id="IPR003439">
    <property type="entry name" value="ABC_transporter-like_ATP-bd"/>
</dbReference>
<dbReference type="PROSITE" id="PS50893">
    <property type="entry name" value="ABC_TRANSPORTER_2"/>
    <property type="match status" value="1"/>
</dbReference>
<dbReference type="Gene3D" id="3.40.50.300">
    <property type="entry name" value="P-loop containing nucleotide triphosphate hydrolases"/>
    <property type="match status" value="1"/>
</dbReference>
<dbReference type="Proteomes" id="UP000254100">
    <property type="component" value="Unassembled WGS sequence"/>
</dbReference>
<organism evidence="6 8">
    <name type="scientific">Staphylococcus microti</name>
    <dbReference type="NCBI Taxonomy" id="569857"/>
    <lineage>
        <taxon>Bacteria</taxon>
        <taxon>Bacillati</taxon>
        <taxon>Bacillota</taxon>
        <taxon>Bacilli</taxon>
        <taxon>Bacillales</taxon>
        <taxon>Staphylococcaceae</taxon>
        <taxon>Staphylococcus</taxon>
    </lineage>
</organism>
<dbReference type="Pfam" id="PF00005">
    <property type="entry name" value="ABC_tran"/>
    <property type="match status" value="1"/>
</dbReference>
<dbReference type="InterPro" id="IPR017871">
    <property type="entry name" value="ABC_transporter-like_CS"/>
</dbReference>
<keyword evidence="7" id="KW-1185">Reference proteome</keyword>
<sequence>MIEVQQITKVYGEKKVLDNVSFQLNEGTCMALIGPNGAGKSTLIDVLIGNLHASSGAVKSEHNLRDKQHIGILYQKTSFPEYVKVKELFQLYRTFYKNSMSFEMFQRVTRFNQQKLNQYASNLSGGEARLLDFALSIMGNPRLMILDEPTSAMDTETRQHFWQLIEEMKRQGKTILYTSHYIEEVERMADRVVVLDQGRLKIDSTPHQIRYQQMATHIQLPYVDDKIISEIAKMESVSSANDNQEGYLVVTTDVTPIIQLLIAHHIDLNQIEISKSSLLDTLFSADEEEEALQ</sequence>
<dbReference type="InterPro" id="IPR050763">
    <property type="entry name" value="ABC_transporter_ATP-binding"/>
</dbReference>
<dbReference type="PROSITE" id="PS00211">
    <property type="entry name" value="ABC_TRANSPORTER_1"/>
    <property type="match status" value="1"/>
</dbReference>
<reference evidence="5 7" key="1">
    <citation type="submission" date="2015-01" db="EMBL/GenBank/DDBJ databases">
        <authorList>
            <person name="Guo J."/>
        </authorList>
    </citation>
    <scope>NUCLEOTIDE SEQUENCE [LARGE SCALE GENOMIC DNA]</scope>
    <source>
        <strain evidence="5 7">DSM 22147</strain>
    </source>
</reference>
<proteinExistence type="predicted"/>
<dbReference type="GO" id="GO:0016887">
    <property type="term" value="F:ATP hydrolysis activity"/>
    <property type="evidence" value="ECO:0007669"/>
    <property type="project" value="InterPro"/>
</dbReference>
<evidence type="ECO:0000259" key="4">
    <source>
        <dbReference type="PROSITE" id="PS50893"/>
    </source>
</evidence>
<dbReference type="GO" id="GO:0005524">
    <property type="term" value="F:ATP binding"/>
    <property type="evidence" value="ECO:0007669"/>
    <property type="project" value="UniProtKB-KW"/>
</dbReference>
<evidence type="ECO:0000256" key="2">
    <source>
        <dbReference type="ARBA" id="ARBA00022741"/>
    </source>
</evidence>
<gene>
    <name evidence="6" type="primary">ybhF_1</name>
    <name evidence="6" type="ORF">NCTC13832_00867</name>
    <name evidence="5" type="ORF">TP70_04620</name>
</gene>
<reference evidence="6 8" key="2">
    <citation type="submission" date="2018-06" db="EMBL/GenBank/DDBJ databases">
        <authorList>
            <consortium name="Pathogen Informatics"/>
            <person name="Doyle S."/>
        </authorList>
    </citation>
    <scope>NUCLEOTIDE SEQUENCE [LARGE SCALE GENOMIC DNA]</scope>
    <source>
        <strain evidence="6 8">NCTC13832</strain>
    </source>
</reference>
<protein>
    <submittedName>
        <fullName evidence="5 6">ABC transporter ATP-binding protein</fullName>
    </submittedName>
</protein>
<accession>A0A0D6XQZ0</accession>
<dbReference type="Proteomes" id="UP000032366">
    <property type="component" value="Unassembled WGS sequence"/>
</dbReference>